<accession>A0ACB7PGW4</accession>
<organism evidence="1 2">
    <name type="scientific">Chaetomium tenue</name>
    <dbReference type="NCBI Taxonomy" id="1854479"/>
    <lineage>
        <taxon>Eukaryota</taxon>
        <taxon>Fungi</taxon>
        <taxon>Dikarya</taxon>
        <taxon>Ascomycota</taxon>
        <taxon>Pezizomycotina</taxon>
        <taxon>Sordariomycetes</taxon>
        <taxon>Sordariomycetidae</taxon>
        <taxon>Sordariales</taxon>
        <taxon>Chaetomiaceae</taxon>
        <taxon>Chaetomium</taxon>
    </lineage>
</organism>
<protein>
    <submittedName>
        <fullName evidence="1">Uncharacterized protein</fullName>
    </submittedName>
</protein>
<reference evidence="1 2" key="1">
    <citation type="journal article" date="2021" name="Nat. Commun.">
        <title>Genetic determinants of endophytism in the Arabidopsis root mycobiome.</title>
        <authorList>
            <person name="Mesny F."/>
            <person name="Miyauchi S."/>
            <person name="Thiergart T."/>
            <person name="Pickel B."/>
            <person name="Atanasova L."/>
            <person name="Karlsson M."/>
            <person name="Huettel B."/>
            <person name="Barry K.W."/>
            <person name="Haridas S."/>
            <person name="Chen C."/>
            <person name="Bauer D."/>
            <person name="Andreopoulos W."/>
            <person name="Pangilinan J."/>
            <person name="LaButti K."/>
            <person name="Riley R."/>
            <person name="Lipzen A."/>
            <person name="Clum A."/>
            <person name="Drula E."/>
            <person name="Henrissat B."/>
            <person name="Kohler A."/>
            <person name="Grigoriev I.V."/>
            <person name="Martin F.M."/>
            <person name="Hacquard S."/>
        </authorList>
    </citation>
    <scope>NUCLEOTIDE SEQUENCE [LARGE SCALE GENOMIC DNA]</scope>
    <source>
        <strain evidence="1 2">MPI-SDFR-AT-0079</strain>
    </source>
</reference>
<comment type="caution">
    <text evidence="1">The sequence shown here is derived from an EMBL/GenBank/DDBJ whole genome shotgun (WGS) entry which is preliminary data.</text>
</comment>
<dbReference type="Proteomes" id="UP000724584">
    <property type="component" value="Unassembled WGS sequence"/>
</dbReference>
<gene>
    <name evidence="1" type="ORF">F5144DRAFT_88768</name>
</gene>
<sequence length="721" mass="78593">MSLAEAPMVSPTLHYAVNPTPKPTIPQRGGPRRFSSSVPKPISVDSDSTSTDDDESTIPSKTSGPGESRRLDMANPDRPYHMWRDESGTLISLKNVLIPDGYKHDTTISDRPWICPVRSCRRLFKAPVDFGNHFRGHHRGSRLNDNLDGTFSVIEKTDSTAPAIVVSRGVLEIERIAEPLRPVYPRGMAAKSILWVKATEPDPSPNSSLTKSGVDSEIADVDADVALELAADGRSYQEWWDESGQLVNMAGALVPEGYELDDTFPDRPWVCPVRSCRSACKFRKSLGYHFMTIHKSSSLNDNGDGTFSVVGSHNDTTPRVVSKEPIDPNEMPRPPPRLPPYLLDSRVADPQKDPTTALRAESAGTSKDDSGVAPKILPGSAAGRLWDHIRSFVPELSHSDGEVPEVAMLVGLPKLRDLNIIPGTLLSDLNRKQITALPIQLVGEQNPKACSECRRHNGPFDCCVSLSGEAAQRLYPWLGTSSRACASCIARKNSSACSLRKLGSAWEWSSRHGLQDNINESVVDAGWGNDLAGRRRSTRLFLANADGGEDGEDEDSDDEPHPPKPKPKRARLVTLKVTRSAANGRAVKEPRAGAWEGNGATEKVLHMEDWEMEEGRVNTAGEALAFSSTYLTANQSVQVSQNINFQAITVTSGQVHRFPADETRTRMCTLASGKLRVQVGGDEFVVGSQGIFKITPGTVCTVTNRCYVDLVLHVTSLRGGV</sequence>
<keyword evidence="2" id="KW-1185">Reference proteome</keyword>
<name>A0ACB7PGW4_9PEZI</name>
<proteinExistence type="predicted"/>
<evidence type="ECO:0000313" key="2">
    <source>
        <dbReference type="Proteomes" id="UP000724584"/>
    </source>
</evidence>
<evidence type="ECO:0000313" key="1">
    <source>
        <dbReference type="EMBL" id="KAH6640244.1"/>
    </source>
</evidence>
<dbReference type="EMBL" id="JAGIZQ010000002">
    <property type="protein sequence ID" value="KAH6640244.1"/>
    <property type="molecule type" value="Genomic_DNA"/>
</dbReference>